<dbReference type="InterPro" id="IPR041698">
    <property type="entry name" value="Methyltransf_25"/>
</dbReference>
<dbReference type="Gene3D" id="3.40.50.150">
    <property type="entry name" value="Vaccinia Virus protein VP39"/>
    <property type="match status" value="1"/>
</dbReference>
<dbReference type="Proteomes" id="UP000435649">
    <property type="component" value="Unassembled WGS sequence"/>
</dbReference>
<proteinExistence type="predicted"/>
<feature type="domain" description="Methyltransferase" evidence="3">
    <location>
        <begin position="57"/>
        <end position="152"/>
    </location>
</feature>
<accession>A0A844G2S5</accession>
<dbReference type="SUPFAM" id="SSF53335">
    <property type="entry name" value="S-adenosyl-L-methionine-dependent methyltransferases"/>
    <property type="match status" value="1"/>
</dbReference>
<organism evidence="4 5">
    <name type="scientific">Victivallis lenta</name>
    <dbReference type="NCBI Taxonomy" id="2606640"/>
    <lineage>
        <taxon>Bacteria</taxon>
        <taxon>Pseudomonadati</taxon>
        <taxon>Lentisphaerota</taxon>
        <taxon>Lentisphaeria</taxon>
        <taxon>Victivallales</taxon>
        <taxon>Victivallaceae</taxon>
        <taxon>Victivallis</taxon>
    </lineage>
</organism>
<dbReference type="GO" id="GO:0032259">
    <property type="term" value="P:methylation"/>
    <property type="evidence" value="ECO:0007669"/>
    <property type="project" value="UniProtKB-KW"/>
</dbReference>
<keyword evidence="5" id="KW-1185">Reference proteome</keyword>
<dbReference type="AlphaFoldDB" id="A0A844G2S5"/>
<dbReference type="CDD" id="cd02440">
    <property type="entry name" value="AdoMet_MTases"/>
    <property type="match status" value="1"/>
</dbReference>
<keyword evidence="1 4" id="KW-0489">Methyltransferase</keyword>
<name>A0A844G2S5_9BACT</name>
<dbReference type="GO" id="GO:0008168">
    <property type="term" value="F:methyltransferase activity"/>
    <property type="evidence" value="ECO:0007669"/>
    <property type="project" value="UniProtKB-KW"/>
</dbReference>
<dbReference type="PANTHER" id="PTHR43861:SF1">
    <property type="entry name" value="TRANS-ACONITATE 2-METHYLTRANSFERASE"/>
    <property type="match status" value="1"/>
</dbReference>
<dbReference type="PANTHER" id="PTHR43861">
    <property type="entry name" value="TRANS-ACONITATE 2-METHYLTRANSFERASE-RELATED"/>
    <property type="match status" value="1"/>
</dbReference>
<evidence type="ECO:0000256" key="1">
    <source>
        <dbReference type="ARBA" id="ARBA00022603"/>
    </source>
</evidence>
<sequence>MKEHFNWRRNEFQQIGTDYGSIDEVAAYDARMRKMRDVDAENRMILDAIRLKKESAVLEIGMGTGAFARAAAKVCAHVTALDVSTMMIDYASSKAREEKLENIDFYHAGFLSFDYPPQAYDAVVTGMALHHLPDVWKMVALEKIFSSLKAGGFFYLLDVVFDWGNGSPEEYFQRIIESEFEARPNLSRHISQEFSTTGWIMTGLLTRAGFIIESDVQSRGFLRSYCCRKPEKSRF</sequence>
<keyword evidence="2 4" id="KW-0808">Transferase</keyword>
<comment type="caution">
    <text evidence="4">The sequence shown here is derived from an EMBL/GenBank/DDBJ whole genome shotgun (WGS) entry which is preliminary data.</text>
</comment>
<evidence type="ECO:0000313" key="5">
    <source>
        <dbReference type="Proteomes" id="UP000435649"/>
    </source>
</evidence>
<dbReference type="EMBL" id="VUNS01000015">
    <property type="protein sequence ID" value="MST98040.1"/>
    <property type="molecule type" value="Genomic_DNA"/>
</dbReference>
<dbReference type="Pfam" id="PF13649">
    <property type="entry name" value="Methyltransf_25"/>
    <property type="match status" value="1"/>
</dbReference>
<gene>
    <name evidence="4" type="ORF">FYJ85_13435</name>
</gene>
<dbReference type="RefSeq" id="WP_154419193.1">
    <property type="nucleotide sequence ID" value="NZ_DBFCGB010000162.1"/>
</dbReference>
<protein>
    <submittedName>
        <fullName evidence="4">Class I SAM-dependent methyltransferase</fullName>
    </submittedName>
</protein>
<dbReference type="InterPro" id="IPR029063">
    <property type="entry name" value="SAM-dependent_MTases_sf"/>
</dbReference>
<reference evidence="4 5" key="1">
    <citation type="submission" date="2019-08" db="EMBL/GenBank/DDBJ databases">
        <title>In-depth cultivation of the pig gut microbiome towards novel bacterial diversity and tailored functional studies.</title>
        <authorList>
            <person name="Wylensek D."/>
            <person name="Hitch T.C.A."/>
            <person name="Clavel T."/>
        </authorList>
    </citation>
    <scope>NUCLEOTIDE SEQUENCE [LARGE SCALE GENOMIC DNA]</scope>
    <source>
        <strain evidence="4 5">BBE-744-WT-12</strain>
    </source>
</reference>
<evidence type="ECO:0000256" key="2">
    <source>
        <dbReference type="ARBA" id="ARBA00022679"/>
    </source>
</evidence>
<evidence type="ECO:0000313" key="4">
    <source>
        <dbReference type="EMBL" id="MST98040.1"/>
    </source>
</evidence>
<evidence type="ECO:0000259" key="3">
    <source>
        <dbReference type="Pfam" id="PF13649"/>
    </source>
</evidence>